<evidence type="ECO:0000313" key="7">
    <source>
        <dbReference type="Proteomes" id="UP001214530"/>
    </source>
</evidence>
<dbReference type="InterPro" id="IPR017853">
    <property type="entry name" value="GH"/>
</dbReference>
<dbReference type="PANTHER" id="PTHR31297:SF13">
    <property type="entry name" value="PUTATIVE-RELATED"/>
    <property type="match status" value="1"/>
</dbReference>
<dbReference type="Gene3D" id="3.20.20.80">
    <property type="entry name" value="Glycosidases"/>
    <property type="match status" value="1"/>
</dbReference>
<evidence type="ECO:0000256" key="3">
    <source>
        <dbReference type="RuleBase" id="RU361153"/>
    </source>
</evidence>
<proteinExistence type="inferred from homology"/>
<keyword evidence="2 3" id="KW-0326">Glycosidase</keyword>
<comment type="similarity">
    <text evidence="3">Belongs to the glycosyl hydrolase 5 (cellulase A) family.</text>
</comment>
<dbReference type="PANTHER" id="PTHR31297">
    <property type="entry name" value="GLUCAN ENDO-1,6-BETA-GLUCOSIDASE B"/>
    <property type="match status" value="1"/>
</dbReference>
<feature type="signal peptide" evidence="4">
    <location>
        <begin position="1"/>
        <end position="23"/>
    </location>
</feature>
<protein>
    <submittedName>
        <fullName evidence="6">Cellulase family glycosylhydrolase</fullName>
    </submittedName>
</protein>
<dbReference type="GO" id="GO:0009986">
    <property type="term" value="C:cell surface"/>
    <property type="evidence" value="ECO:0007669"/>
    <property type="project" value="TreeGrafter"/>
</dbReference>
<name>A0AAJ5W8Q1_9SPHI</name>
<dbReference type="Pfam" id="PF00150">
    <property type="entry name" value="Cellulase"/>
    <property type="match status" value="1"/>
</dbReference>
<dbReference type="EMBL" id="CP119313">
    <property type="protein sequence ID" value="WEK19241.1"/>
    <property type="molecule type" value="Genomic_DNA"/>
</dbReference>
<dbReference type="GO" id="GO:0009251">
    <property type="term" value="P:glucan catabolic process"/>
    <property type="evidence" value="ECO:0007669"/>
    <property type="project" value="TreeGrafter"/>
</dbReference>
<gene>
    <name evidence="6" type="ORF">P0Y49_20920</name>
</gene>
<keyword evidence="1 3" id="KW-0378">Hydrolase</keyword>
<feature type="domain" description="Glycoside hydrolase family 5" evidence="5">
    <location>
        <begin position="86"/>
        <end position="335"/>
    </location>
</feature>
<keyword evidence="4" id="KW-0732">Signal</keyword>
<dbReference type="GO" id="GO:0005576">
    <property type="term" value="C:extracellular region"/>
    <property type="evidence" value="ECO:0007669"/>
    <property type="project" value="TreeGrafter"/>
</dbReference>
<accession>A0AAJ5W8Q1</accession>
<dbReference type="Proteomes" id="UP001214530">
    <property type="component" value="Chromosome"/>
</dbReference>
<evidence type="ECO:0000256" key="2">
    <source>
        <dbReference type="ARBA" id="ARBA00023295"/>
    </source>
</evidence>
<evidence type="ECO:0000313" key="6">
    <source>
        <dbReference type="EMBL" id="WEK19241.1"/>
    </source>
</evidence>
<dbReference type="AlphaFoldDB" id="A0AAJ5W8Q1"/>
<dbReference type="InterPro" id="IPR001547">
    <property type="entry name" value="Glyco_hydro_5"/>
</dbReference>
<organism evidence="6 7">
    <name type="scientific">Candidatus Pedobacter colombiensis</name>
    <dbReference type="NCBI Taxonomy" id="3121371"/>
    <lineage>
        <taxon>Bacteria</taxon>
        <taxon>Pseudomonadati</taxon>
        <taxon>Bacteroidota</taxon>
        <taxon>Sphingobacteriia</taxon>
        <taxon>Sphingobacteriales</taxon>
        <taxon>Sphingobacteriaceae</taxon>
        <taxon>Pedobacter</taxon>
    </lineage>
</organism>
<evidence type="ECO:0000256" key="4">
    <source>
        <dbReference type="SAM" id="SignalP"/>
    </source>
</evidence>
<feature type="chain" id="PRO_5042474674" evidence="4">
    <location>
        <begin position="24"/>
        <end position="411"/>
    </location>
</feature>
<evidence type="ECO:0000259" key="5">
    <source>
        <dbReference type="Pfam" id="PF00150"/>
    </source>
</evidence>
<dbReference type="GO" id="GO:0008422">
    <property type="term" value="F:beta-glucosidase activity"/>
    <property type="evidence" value="ECO:0007669"/>
    <property type="project" value="TreeGrafter"/>
</dbReference>
<sequence>MKRLIGPFLLLLLLAGFNKNTFAQSKGFFRTNQEEIIGPDGKPFLIKGTNLGNWLVPEGYMFKFKNTNSPTKIHETFAQLIGPEATKQFWKKYLNNYITEADIQYLKKIGVNSIRVPFNYRLFTNEDYLGDNNASRGMELLDRVIKWCKNEGLYVILDMHCAPGGQTGDNIDDSYGYPFLFKNKENQQLTIDIWKKIATRYKNEQTVMGYDLLNEPIAHYFNADSLNHLLLPLYKKIVKEIRTVDKNHIVFLGGAQWNTNFKVFDEFFDSNAVYTFHKYGDQPSLGSIKKFIDFRAQHKVPIYIGETGENTDEWITEFRSLLEKNNIGWHFWPYKKMDSPKNIASIVPPQNYNLLIDYAETPKNSYKDIREIKIDRIKIQQALTDFLEACKFDKCNFNKGYITALGLKAGS</sequence>
<reference evidence="6" key="1">
    <citation type="submission" date="2023-03" db="EMBL/GenBank/DDBJ databases">
        <title>Andean soil-derived lignocellulolytic bacterial consortium as a source of novel taxa and putative plastic-active enzymes.</title>
        <authorList>
            <person name="Diaz-Garcia L."/>
            <person name="Chuvochina M."/>
            <person name="Feuerriegel G."/>
            <person name="Bunk B."/>
            <person name="Sproer C."/>
            <person name="Streit W.R."/>
            <person name="Rodriguez L.M."/>
            <person name="Overmann J."/>
            <person name="Jimenez D.J."/>
        </authorList>
    </citation>
    <scope>NUCLEOTIDE SEQUENCE</scope>
    <source>
        <strain evidence="6">MAG 3858</strain>
    </source>
</reference>
<dbReference type="InterPro" id="IPR050386">
    <property type="entry name" value="Glycosyl_hydrolase_5"/>
</dbReference>
<evidence type="ECO:0000256" key="1">
    <source>
        <dbReference type="ARBA" id="ARBA00022801"/>
    </source>
</evidence>
<dbReference type="SUPFAM" id="SSF51445">
    <property type="entry name" value="(Trans)glycosidases"/>
    <property type="match status" value="1"/>
</dbReference>